<reference evidence="2" key="1">
    <citation type="submission" date="2017-12" db="EMBL/GenBank/DDBJ databases">
        <authorList>
            <consortium name="DOE Joint Genome Institute"/>
            <person name="Mondo S.J."/>
            <person name="Kjaerbolling I."/>
            <person name="Vesth T.C."/>
            <person name="Frisvad J.C."/>
            <person name="Nybo J.L."/>
            <person name="Theobald S."/>
            <person name="Kuo A."/>
            <person name="Bowyer P."/>
            <person name="Matsuda Y."/>
            <person name="Lyhne E.K."/>
            <person name="Kogle M.E."/>
            <person name="Clum A."/>
            <person name="Lipzen A."/>
            <person name="Salamov A."/>
            <person name="Ngan C.Y."/>
            <person name="Daum C."/>
            <person name="Chiniquy J."/>
            <person name="Barry K."/>
            <person name="LaButti K."/>
            <person name="Haridas S."/>
            <person name="Simmons B.A."/>
            <person name="Magnuson J.K."/>
            <person name="Mortensen U.H."/>
            <person name="Larsen T.O."/>
            <person name="Grigoriev I.V."/>
            <person name="Baker S.E."/>
            <person name="Andersen M.R."/>
            <person name="Nordberg H.P."/>
            <person name="Cantor M.N."/>
            <person name="Hua S.X."/>
        </authorList>
    </citation>
    <scope>NUCLEOTIDE SEQUENCE [LARGE SCALE GENOMIC DNA]</scope>
    <source>
        <strain evidence="2">IBT 19404</strain>
    </source>
</reference>
<proteinExistence type="predicted"/>
<gene>
    <name evidence="1" type="ORF">BDW42DRAFT_177666</name>
</gene>
<organism evidence="1 2">
    <name type="scientific">Aspergillus taichungensis</name>
    <dbReference type="NCBI Taxonomy" id="482145"/>
    <lineage>
        <taxon>Eukaryota</taxon>
        <taxon>Fungi</taxon>
        <taxon>Dikarya</taxon>
        <taxon>Ascomycota</taxon>
        <taxon>Pezizomycotina</taxon>
        <taxon>Eurotiomycetes</taxon>
        <taxon>Eurotiomycetidae</taxon>
        <taxon>Eurotiales</taxon>
        <taxon>Aspergillaceae</taxon>
        <taxon>Aspergillus</taxon>
        <taxon>Aspergillus subgen. Circumdati</taxon>
    </lineage>
</organism>
<keyword evidence="2" id="KW-1185">Reference proteome</keyword>
<evidence type="ECO:0000313" key="2">
    <source>
        <dbReference type="Proteomes" id="UP000235023"/>
    </source>
</evidence>
<evidence type="ECO:0000313" key="1">
    <source>
        <dbReference type="EMBL" id="PLN77007.1"/>
    </source>
</evidence>
<name>A0A2J5HJ77_9EURO</name>
<dbReference type="AlphaFoldDB" id="A0A2J5HJ77"/>
<protein>
    <submittedName>
        <fullName evidence="1">Uncharacterized protein</fullName>
    </submittedName>
</protein>
<dbReference type="Proteomes" id="UP000235023">
    <property type="component" value="Unassembled WGS sequence"/>
</dbReference>
<accession>A0A2J5HJ77</accession>
<sequence>MYSLSTRPVTSSYPSIVSLPITHSTHIAKALRRTAFVLPSCSLLTRSCSLLTSPVPRPVHVLLYLVVFITQILHQVHIEDPSLGG</sequence>
<dbReference type="EMBL" id="KZ559605">
    <property type="protein sequence ID" value="PLN77007.1"/>
    <property type="molecule type" value="Genomic_DNA"/>
</dbReference>